<sequence length="243" mass="28545">DVHKSQSEVTHLVSDLHDISNIELKLEESIMENHLLLENAVGSADGYQCTNETINDLHHTANSMFNLLRGGVFLKNYDLSTKDFLKFLKNRNKPIFEQYFEAINALPNNIGLRDLIDFGDQTKDPSLRRLCREYLPLTLGRRHGDPSRPWNRFEIRTRDEHGNQLFYYEGNWRDIFQNWEALGYSYPLTWESMAAKFLNATTMDGYNPYRITSDGIDWEVSDPEDPWSFIGYWNDHQIIYLLK</sequence>
<organism evidence="1">
    <name type="scientific">marine metagenome</name>
    <dbReference type="NCBI Taxonomy" id="408172"/>
    <lineage>
        <taxon>unclassified sequences</taxon>
        <taxon>metagenomes</taxon>
        <taxon>ecological metagenomes</taxon>
    </lineage>
</organism>
<reference evidence="1" key="1">
    <citation type="submission" date="2018-05" db="EMBL/GenBank/DDBJ databases">
        <authorList>
            <person name="Lanie J.A."/>
            <person name="Ng W.-L."/>
            <person name="Kazmierczak K.M."/>
            <person name="Andrzejewski T.M."/>
            <person name="Davidsen T.M."/>
            <person name="Wayne K.J."/>
            <person name="Tettelin H."/>
            <person name="Glass J.I."/>
            <person name="Rusch D."/>
            <person name="Podicherti R."/>
            <person name="Tsui H.-C.T."/>
            <person name="Winkler M.E."/>
        </authorList>
    </citation>
    <scope>NUCLEOTIDE SEQUENCE</scope>
</reference>
<gene>
    <name evidence="1" type="ORF">METZ01_LOCUS477562</name>
</gene>
<dbReference type="AlphaFoldDB" id="A0A383BZ89"/>
<feature type="non-terminal residue" evidence="1">
    <location>
        <position position="243"/>
    </location>
</feature>
<protein>
    <submittedName>
        <fullName evidence="1">Uncharacterized protein</fullName>
    </submittedName>
</protein>
<accession>A0A383BZ89</accession>
<proteinExistence type="predicted"/>
<dbReference type="EMBL" id="UINC01204124">
    <property type="protein sequence ID" value="SVE24708.1"/>
    <property type="molecule type" value="Genomic_DNA"/>
</dbReference>
<feature type="non-terminal residue" evidence="1">
    <location>
        <position position="1"/>
    </location>
</feature>
<name>A0A383BZ89_9ZZZZ</name>
<evidence type="ECO:0000313" key="1">
    <source>
        <dbReference type="EMBL" id="SVE24708.1"/>
    </source>
</evidence>